<keyword evidence="1" id="KW-0472">Membrane</keyword>
<evidence type="ECO:0000313" key="2">
    <source>
        <dbReference type="EMBL" id="QDT45110.1"/>
    </source>
</evidence>
<dbReference type="KEGG" id="gaz:Pan241w_52280"/>
<protein>
    <submittedName>
        <fullName evidence="2">Uncharacterized protein</fullName>
    </submittedName>
</protein>
<keyword evidence="1" id="KW-1133">Transmembrane helix</keyword>
<proteinExistence type="predicted"/>
<name>A0A517RMK0_9PLAN</name>
<gene>
    <name evidence="2" type="ORF">Pan241w_52280</name>
</gene>
<keyword evidence="1" id="KW-0812">Transmembrane</keyword>
<accession>A0A517RMK0</accession>
<evidence type="ECO:0000313" key="3">
    <source>
        <dbReference type="Proteomes" id="UP000317171"/>
    </source>
</evidence>
<dbReference type="OrthoDB" id="253619at2"/>
<dbReference type="RefSeq" id="WP_145221181.1">
    <property type="nucleotide sequence ID" value="NZ_CP036269.1"/>
</dbReference>
<feature type="transmembrane region" description="Helical" evidence="1">
    <location>
        <begin position="20"/>
        <end position="40"/>
    </location>
</feature>
<reference evidence="2 3" key="1">
    <citation type="submission" date="2019-02" db="EMBL/GenBank/DDBJ databases">
        <title>Deep-cultivation of Planctomycetes and their phenomic and genomic characterization uncovers novel biology.</title>
        <authorList>
            <person name="Wiegand S."/>
            <person name="Jogler M."/>
            <person name="Boedeker C."/>
            <person name="Pinto D."/>
            <person name="Vollmers J."/>
            <person name="Rivas-Marin E."/>
            <person name="Kohn T."/>
            <person name="Peeters S.H."/>
            <person name="Heuer A."/>
            <person name="Rast P."/>
            <person name="Oberbeckmann S."/>
            <person name="Bunk B."/>
            <person name="Jeske O."/>
            <person name="Meyerdierks A."/>
            <person name="Storesund J.E."/>
            <person name="Kallscheuer N."/>
            <person name="Luecker S."/>
            <person name="Lage O.M."/>
            <person name="Pohl T."/>
            <person name="Merkel B.J."/>
            <person name="Hornburger P."/>
            <person name="Mueller R.-W."/>
            <person name="Bruemmer F."/>
            <person name="Labrenz M."/>
            <person name="Spormann A.M."/>
            <person name="Op den Camp H."/>
            <person name="Overmann J."/>
            <person name="Amann R."/>
            <person name="Jetten M.S.M."/>
            <person name="Mascher T."/>
            <person name="Medema M.H."/>
            <person name="Devos D.P."/>
            <person name="Kaster A.-K."/>
            <person name="Ovreas L."/>
            <person name="Rohde M."/>
            <person name="Galperin M.Y."/>
            <person name="Jogler C."/>
        </authorList>
    </citation>
    <scope>NUCLEOTIDE SEQUENCE [LARGE SCALE GENOMIC DNA]</scope>
    <source>
        <strain evidence="2 3">Pan241w</strain>
    </source>
</reference>
<dbReference type="Proteomes" id="UP000317171">
    <property type="component" value="Chromosome"/>
</dbReference>
<dbReference type="AlphaFoldDB" id="A0A517RMK0"/>
<evidence type="ECO:0000256" key="1">
    <source>
        <dbReference type="SAM" id="Phobius"/>
    </source>
</evidence>
<organism evidence="2 3">
    <name type="scientific">Gimesia alba</name>
    <dbReference type="NCBI Taxonomy" id="2527973"/>
    <lineage>
        <taxon>Bacteria</taxon>
        <taxon>Pseudomonadati</taxon>
        <taxon>Planctomycetota</taxon>
        <taxon>Planctomycetia</taxon>
        <taxon>Planctomycetales</taxon>
        <taxon>Planctomycetaceae</taxon>
        <taxon>Gimesia</taxon>
    </lineage>
</organism>
<dbReference type="EMBL" id="CP036269">
    <property type="protein sequence ID" value="QDT45110.1"/>
    <property type="molecule type" value="Genomic_DNA"/>
</dbReference>
<sequence>MRHLRIHQSVQSTRSGFTIVELMMVVGILLFLIATSVFVVRNLGNTAREKATMSTITKINGLLTQRIDALRRASGANRNQTDLERLVSFRSTKLRRSTSDSTNIGLGAGASSVSTDVLEILVAKDLFRQYFPQVRNENASIDSLMDAVAGTSGAAGNLGSDGGRSVSAEYLYYFLTQHGVYGAAPLGEDNFLSTEVVDTDGDGLKEFVDSWGRPLRFYRWPTRLIKPDGVNVDRTTAGYLISSLPAEVISGTGQRDPLTIDPDDPKGLIQLDNQNLSGLLNPLFAASDSSTPYTLPQYATRDTYSIPLIVSAGQDSILGLYEPVDATNNGYLCHPDAANFDGLFDNITNHNQRAGGN</sequence>
<keyword evidence="3" id="KW-1185">Reference proteome</keyword>